<evidence type="ECO:0000259" key="2">
    <source>
        <dbReference type="Pfam" id="PF13400"/>
    </source>
</evidence>
<accession>A0A7Z0ENK0</accession>
<name>A0A7Z0ENK0_9ACTN</name>
<feature type="domain" description="Putative Flp pilus-assembly TadG-like N-terminal" evidence="2">
    <location>
        <begin position="6"/>
        <end position="52"/>
    </location>
</feature>
<comment type="caution">
    <text evidence="3">The sequence shown here is derived from an EMBL/GenBank/DDBJ whole genome shotgun (WGS) entry which is preliminary data.</text>
</comment>
<gene>
    <name evidence="3" type="ORF">HNR10_003303</name>
</gene>
<dbReference type="Proteomes" id="UP000572051">
    <property type="component" value="Unassembled WGS sequence"/>
</dbReference>
<dbReference type="Pfam" id="PF13400">
    <property type="entry name" value="Tad"/>
    <property type="match status" value="1"/>
</dbReference>
<evidence type="ECO:0000256" key="1">
    <source>
        <dbReference type="SAM" id="Phobius"/>
    </source>
</evidence>
<keyword evidence="1" id="KW-0812">Transmembrane</keyword>
<dbReference type="AlphaFoldDB" id="A0A7Z0ENK0"/>
<keyword evidence="4" id="KW-1185">Reference proteome</keyword>
<evidence type="ECO:0000313" key="4">
    <source>
        <dbReference type="Proteomes" id="UP000572051"/>
    </source>
</evidence>
<keyword evidence="1" id="KW-1133">Transmembrane helix</keyword>
<proteinExistence type="predicted"/>
<organism evidence="3 4">
    <name type="scientific">Nocardiopsis aegyptia</name>
    <dbReference type="NCBI Taxonomy" id="220378"/>
    <lineage>
        <taxon>Bacteria</taxon>
        <taxon>Bacillati</taxon>
        <taxon>Actinomycetota</taxon>
        <taxon>Actinomycetes</taxon>
        <taxon>Streptosporangiales</taxon>
        <taxon>Nocardiopsidaceae</taxon>
        <taxon>Nocardiopsis</taxon>
    </lineage>
</organism>
<keyword evidence="1" id="KW-0472">Membrane</keyword>
<sequence>MRADAGSATVWWVTLCALLWFLTFAVLMAASVRIDRDRAATAADLAALAAAARAAQGTDHACARARAIAEANRAALHTCDLDGPVAEVSVSVPSSVLDRSIVARARAGPAHVVPPSG</sequence>
<reference evidence="3 4" key="1">
    <citation type="submission" date="2020-07" db="EMBL/GenBank/DDBJ databases">
        <title>Sequencing the genomes of 1000 actinobacteria strains.</title>
        <authorList>
            <person name="Klenk H.-P."/>
        </authorList>
    </citation>
    <scope>NUCLEOTIDE SEQUENCE [LARGE SCALE GENOMIC DNA]</scope>
    <source>
        <strain evidence="3 4">DSM 44442</strain>
    </source>
</reference>
<dbReference type="NCBIfam" id="TIGR03816">
    <property type="entry name" value="tadE_like_DECH"/>
    <property type="match status" value="1"/>
</dbReference>
<evidence type="ECO:0000313" key="3">
    <source>
        <dbReference type="EMBL" id="NYJ35422.1"/>
    </source>
</evidence>
<dbReference type="InterPro" id="IPR021202">
    <property type="entry name" value="Rv3654c-like"/>
</dbReference>
<protein>
    <submittedName>
        <fullName evidence="3">Secretion/DNA translocation related TadE-like protein</fullName>
    </submittedName>
</protein>
<dbReference type="InterPro" id="IPR028087">
    <property type="entry name" value="Tad_N"/>
</dbReference>
<feature type="transmembrane region" description="Helical" evidence="1">
    <location>
        <begin position="12"/>
        <end position="30"/>
    </location>
</feature>
<dbReference type="EMBL" id="JACCFS010000001">
    <property type="protein sequence ID" value="NYJ35422.1"/>
    <property type="molecule type" value="Genomic_DNA"/>
</dbReference>
<dbReference type="RefSeq" id="WP_179824565.1">
    <property type="nucleotide sequence ID" value="NZ_JACCFS010000001.1"/>
</dbReference>